<dbReference type="GO" id="GO:0106300">
    <property type="term" value="P:protein-DNA covalent cross-linking repair"/>
    <property type="evidence" value="ECO:0007669"/>
    <property type="project" value="InterPro"/>
</dbReference>
<accession>A0A9X3Z7L0</accession>
<reference evidence="9" key="2">
    <citation type="journal article" date="2023" name="Syst. Appl. Microbiol.">
        <title>Govania unica gen. nov., sp. nov., a rare biosphere bacterium that represents a novel family in the class Alphaproteobacteria.</title>
        <authorList>
            <person name="Vandamme P."/>
            <person name="Peeters C."/>
            <person name="Hettiarachchi A."/>
            <person name="Cnockaert M."/>
            <person name="Carlier A."/>
        </authorList>
    </citation>
    <scope>NUCLEOTIDE SEQUENCE</scope>
    <source>
        <strain evidence="9">LMG 31809</strain>
    </source>
</reference>
<dbReference type="PANTHER" id="PTHR13604">
    <property type="entry name" value="DC12-RELATED"/>
    <property type="match status" value="1"/>
</dbReference>
<keyword evidence="3" id="KW-0227">DNA damage</keyword>
<protein>
    <recommendedName>
        <fullName evidence="8">Abasic site processing protein</fullName>
        <ecNumber evidence="8">3.4.-.-</ecNumber>
    </recommendedName>
</protein>
<dbReference type="Proteomes" id="UP001141619">
    <property type="component" value="Unassembled WGS sequence"/>
</dbReference>
<evidence type="ECO:0000256" key="6">
    <source>
        <dbReference type="ARBA" id="ARBA00023125"/>
    </source>
</evidence>
<dbReference type="AlphaFoldDB" id="A0A9X3Z7L0"/>
<comment type="caution">
    <text evidence="9">The sequence shown here is derived from an EMBL/GenBank/DDBJ whole genome shotgun (WGS) entry which is preliminary data.</text>
</comment>
<evidence type="ECO:0000256" key="3">
    <source>
        <dbReference type="ARBA" id="ARBA00022763"/>
    </source>
</evidence>
<evidence type="ECO:0000256" key="2">
    <source>
        <dbReference type="ARBA" id="ARBA00022670"/>
    </source>
</evidence>
<dbReference type="GO" id="GO:0008233">
    <property type="term" value="F:peptidase activity"/>
    <property type="evidence" value="ECO:0007669"/>
    <property type="project" value="UniProtKB-KW"/>
</dbReference>
<dbReference type="PANTHER" id="PTHR13604:SF0">
    <property type="entry name" value="ABASIC SITE PROCESSING PROTEIN HMCES"/>
    <property type="match status" value="1"/>
</dbReference>
<evidence type="ECO:0000313" key="10">
    <source>
        <dbReference type="Proteomes" id="UP001141619"/>
    </source>
</evidence>
<evidence type="ECO:0000256" key="5">
    <source>
        <dbReference type="ARBA" id="ARBA00023124"/>
    </source>
</evidence>
<dbReference type="EC" id="3.4.-.-" evidence="8"/>
<dbReference type="Pfam" id="PF02586">
    <property type="entry name" value="SRAP"/>
    <property type="match status" value="1"/>
</dbReference>
<proteinExistence type="inferred from homology"/>
<dbReference type="RefSeq" id="WP_274943867.1">
    <property type="nucleotide sequence ID" value="NZ_JANWOI010000003.1"/>
</dbReference>
<evidence type="ECO:0000313" key="9">
    <source>
        <dbReference type="EMBL" id="MDA5194163.1"/>
    </source>
</evidence>
<organism evidence="9 10">
    <name type="scientific">Govanella unica</name>
    <dbReference type="NCBI Taxonomy" id="2975056"/>
    <lineage>
        <taxon>Bacteria</taxon>
        <taxon>Pseudomonadati</taxon>
        <taxon>Pseudomonadota</taxon>
        <taxon>Alphaproteobacteria</taxon>
        <taxon>Emcibacterales</taxon>
        <taxon>Govanellaceae</taxon>
        <taxon>Govanella</taxon>
    </lineage>
</organism>
<reference evidence="9" key="1">
    <citation type="submission" date="2022-08" db="EMBL/GenBank/DDBJ databases">
        <authorList>
            <person name="Vandamme P."/>
            <person name="Hettiarachchi A."/>
            <person name="Peeters C."/>
            <person name="Cnockaert M."/>
            <person name="Carlier A."/>
        </authorList>
    </citation>
    <scope>NUCLEOTIDE SEQUENCE</scope>
    <source>
        <strain evidence="9">LMG 31809</strain>
    </source>
</reference>
<sequence>MCGRFALAGDLGVASSLPILRETLRDVRPRYNIAPGTHVTVLAYNRLKALAAVQMRWGLVPQWSRGPDHGLSLFNARVETIRQKPAFRESFERRRAVVPASGYYEWQTRESLKQPWLISAADGGMMYFAAIWDQWRAADGSVLLSAAILTMEAHESVAMIHHRMPVMLTEAESLLWMQSDLTDEKVEQLTALNRSRGLVAHAVHPRIGNSRMDGPECVEFV</sequence>
<keyword evidence="4 8" id="KW-0378">Hydrolase</keyword>
<keyword evidence="6" id="KW-0238">DNA-binding</keyword>
<dbReference type="GO" id="GO:0003697">
    <property type="term" value="F:single-stranded DNA binding"/>
    <property type="evidence" value="ECO:0007669"/>
    <property type="project" value="InterPro"/>
</dbReference>
<evidence type="ECO:0000256" key="1">
    <source>
        <dbReference type="ARBA" id="ARBA00008136"/>
    </source>
</evidence>
<evidence type="ECO:0000256" key="7">
    <source>
        <dbReference type="ARBA" id="ARBA00023239"/>
    </source>
</evidence>
<dbReference type="InterPro" id="IPR003738">
    <property type="entry name" value="SRAP"/>
</dbReference>
<dbReference type="EMBL" id="JANWOI010000003">
    <property type="protein sequence ID" value="MDA5194163.1"/>
    <property type="molecule type" value="Genomic_DNA"/>
</dbReference>
<dbReference type="SUPFAM" id="SSF143081">
    <property type="entry name" value="BB1717-like"/>
    <property type="match status" value="1"/>
</dbReference>
<keyword evidence="10" id="KW-1185">Reference proteome</keyword>
<gene>
    <name evidence="9" type="ORF">NYP16_09395</name>
</gene>
<dbReference type="InterPro" id="IPR036590">
    <property type="entry name" value="SRAP-like"/>
</dbReference>
<name>A0A9X3Z7L0_9PROT</name>
<keyword evidence="2 8" id="KW-0645">Protease</keyword>
<dbReference type="GO" id="GO:0006508">
    <property type="term" value="P:proteolysis"/>
    <property type="evidence" value="ECO:0007669"/>
    <property type="project" value="UniProtKB-KW"/>
</dbReference>
<evidence type="ECO:0000256" key="8">
    <source>
        <dbReference type="RuleBase" id="RU364100"/>
    </source>
</evidence>
<dbReference type="Gene3D" id="3.90.1680.10">
    <property type="entry name" value="SOS response associated peptidase-like"/>
    <property type="match status" value="1"/>
</dbReference>
<keyword evidence="5" id="KW-0190">Covalent protein-DNA linkage</keyword>
<dbReference type="GO" id="GO:0016829">
    <property type="term" value="F:lyase activity"/>
    <property type="evidence" value="ECO:0007669"/>
    <property type="project" value="UniProtKB-KW"/>
</dbReference>
<evidence type="ECO:0000256" key="4">
    <source>
        <dbReference type="ARBA" id="ARBA00022801"/>
    </source>
</evidence>
<comment type="similarity">
    <text evidence="1 8">Belongs to the SOS response-associated peptidase family.</text>
</comment>
<keyword evidence="7" id="KW-0456">Lyase</keyword>